<protein>
    <submittedName>
        <fullName evidence="7">Desaturase</fullName>
    </submittedName>
</protein>
<keyword evidence="4 5" id="KW-0472">Membrane</keyword>
<evidence type="ECO:0000256" key="3">
    <source>
        <dbReference type="ARBA" id="ARBA00022989"/>
    </source>
</evidence>
<dbReference type="RefSeq" id="WP_128918596.1">
    <property type="nucleotide sequence ID" value="NZ_LBJQ01000073.1"/>
</dbReference>
<reference evidence="7 8" key="1">
    <citation type="submission" date="2015-04" db="EMBL/GenBank/DDBJ databases">
        <title>Comparative genomics of rhizobia nodulating Arachis hypogaea in China.</title>
        <authorList>
            <person name="Li Y."/>
        </authorList>
    </citation>
    <scope>NUCLEOTIDE SEQUENCE [LARGE SCALE GENOMIC DNA]</scope>
    <source>
        <strain evidence="7 8">CCBAU 51757</strain>
    </source>
</reference>
<sequence>MDDALFGKRDKRGHWTPNKKLKRAPVFVWPTQPLKSLRFLFGYPGYLWPWNALYCAVAAISWLYLTPSIETMRDFHWWWIALIFLRNAGLTVLLYGGFHTVLYIQRRQQAQFKYNAKWPDTKNPTFLFGNQTAENLVYTLGAGVPIWSAVEAVTWWGYANGYMPWVEFATHPVYFIVLLMLVPAWRELHFYLIHRLLHMGPLYHWIHKIHHNNVNPGPWSGLSMHPVESLFYFTGVLIHLVVPSHPLHSMFQLMHAGLSPAKSHVGFDRMYLDNEHAVDTDNYYHYLHHKYFEVNYGEKRIPLDEWFGTFHDGSPEADEALTKRIKAKKWARG</sequence>
<feature type="domain" description="Fatty acid hydroxylase" evidence="6">
    <location>
        <begin position="181"/>
        <end position="309"/>
    </location>
</feature>
<keyword evidence="3 5" id="KW-1133">Transmembrane helix</keyword>
<feature type="transmembrane region" description="Helical" evidence="5">
    <location>
        <begin position="136"/>
        <end position="156"/>
    </location>
</feature>
<dbReference type="InterPro" id="IPR050307">
    <property type="entry name" value="Sterol_Desaturase_Related"/>
</dbReference>
<organism evidence="7 8">
    <name type="scientific">Bradyrhizobium nanningense</name>
    <dbReference type="NCBI Taxonomy" id="1325118"/>
    <lineage>
        <taxon>Bacteria</taxon>
        <taxon>Pseudomonadati</taxon>
        <taxon>Pseudomonadota</taxon>
        <taxon>Alphaproteobacteria</taxon>
        <taxon>Hyphomicrobiales</taxon>
        <taxon>Nitrobacteraceae</taxon>
        <taxon>Bradyrhizobium</taxon>
    </lineage>
</organism>
<name>A0A4Q0S8A5_9BRAD</name>
<feature type="transmembrane region" description="Helical" evidence="5">
    <location>
        <begin position="168"/>
        <end position="185"/>
    </location>
</feature>
<keyword evidence="8" id="KW-1185">Reference proteome</keyword>
<dbReference type="InterPro" id="IPR006694">
    <property type="entry name" value="Fatty_acid_hydroxylase"/>
</dbReference>
<dbReference type="EMBL" id="LBJQ01000073">
    <property type="protein sequence ID" value="RXH28964.1"/>
    <property type="molecule type" value="Genomic_DNA"/>
</dbReference>
<dbReference type="Pfam" id="PF04116">
    <property type="entry name" value="FA_hydroxylase"/>
    <property type="match status" value="1"/>
</dbReference>
<keyword evidence="2 5" id="KW-0812">Transmembrane</keyword>
<dbReference type="GO" id="GO:0008610">
    <property type="term" value="P:lipid biosynthetic process"/>
    <property type="evidence" value="ECO:0007669"/>
    <property type="project" value="InterPro"/>
</dbReference>
<comment type="subcellular location">
    <subcellularLocation>
        <location evidence="1">Membrane</location>
    </subcellularLocation>
</comment>
<dbReference type="GO" id="GO:0016491">
    <property type="term" value="F:oxidoreductase activity"/>
    <property type="evidence" value="ECO:0007669"/>
    <property type="project" value="InterPro"/>
</dbReference>
<evidence type="ECO:0000256" key="1">
    <source>
        <dbReference type="ARBA" id="ARBA00004370"/>
    </source>
</evidence>
<gene>
    <name evidence="7" type="ORF">XH99_14325</name>
</gene>
<evidence type="ECO:0000259" key="6">
    <source>
        <dbReference type="Pfam" id="PF04116"/>
    </source>
</evidence>
<evidence type="ECO:0000256" key="5">
    <source>
        <dbReference type="SAM" id="Phobius"/>
    </source>
</evidence>
<evidence type="ECO:0000256" key="2">
    <source>
        <dbReference type="ARBA" id="ARBA00022692"/>
    </source>
</evidence>
<feature type="transmembrane region" description="Helical" evidence="5">
    <location>
        <begin position="45"/>
        <end position="65"/>
    </location>
</feature>
<accession>A0A4Q0S8A5</accession>
<proteinExistence type="predicted"/>
<evidence type="ECO:0000313" key="8">
    <source>
        <dbReference type="Proteomes" id="UP000289546"/>
    </source>
</evidence>
<dbReference type="GO" id="GO:0005506">
    <property type="term" value="F:iron ion binding"/>
    <property type="evidence" value="ECO:0007669"/>
    <property type="project" value="InterPro"/>
</dbReference>
<evidence type="ECO:0000256" key="4">
    <source>
        <dbReference type="ARBA" id="ARBA00023136"/>
    </source>
</evidence>
<comment type="caution">
    <text evidence="7">The sequence shown here is derived from an EMBL/GenBank/DDBJ whole genome shotgun (WGS) entry which is preliminary data.</text>
</comment>
<feature type="transmembrane region" description="Helical" evidence="5">
    <location>
        <begin position="77"/>
        <end position="104"/>
    </location>
</feature>
<dbReference type="PANTHER" id="PTHR11863">
    <property type="entry name" value="STEROL DESATURASE"/>
    <property type="match status" value="1"/>
</dbReference>
<dbReference type="AlphaFoldDB" id="A0A4Q0S8A5"/>
<dbReference type="Proteomes" id="UP000289546">
    <property type="component" value="Unassembled WGS sequence"/>
</dbReference>
<evidence type="ECO:0000313" key="7">
    <source>
        <dbReference type="EMBL" id="RXH28964.1"/>
    </source>
</evidence>
<dbReference type="GO" id="GO:0016020">
    <property type="term" value="C:membrane"/>
    <property type="evidence" value="ECO:0007669"/>
    <property type="project" value="UniProtKB-SubCell"/>
</dbReference>